<evidence type="ECO:0000313" key="2">
    <source>
        <dbReference type="EMBL" id="CAA2101670.1"/>
    </source>
</evidence>
<dbReference type="EMBL" id="LR743504">
    <property type="protein sequence ID" value="CAA2101670.1"/>
    <property type="molecule type" value="Genomic_DNA"/>
</dbReference>
<dbReference type="PROSITE" id="PS51186">
    <property type="entry name" value="GNAT"/>
    <property type="match status" value="1"/>
</dbReference>
<organism evidence="2">
    <name type="scientific">Methylobacterium bullatum</name>
    <dbReference type="NCBI Taxonomy" id="570505"/>
    <lineage>
        <taxon>Bacteria</taxon>
        <taxon>Pseudomonadati</taxon>
        <taxon>Pseudomonadota</taxon>
        <taxon>Alphaproteobacteria</taxon>
        <taxon>Hyphomicrobiales</taxon>
        <taxon>Methylobacteriaceae</taxon>
        <taxon>Methylobacterium</taxon>
    </lineage>
</organism>
<dbReference type="Gene3D" id="3.40.630.30">
    <property type="match status" value="1"/>
</dbReference>
<accession>A0A679IX01</accession>
<gene>
    <name evidence="2" type="ORF">MBUL_01294</name>
</gene>
<feature type="domain" description="N-acetyltransferase" evidence="1">
    <location>
        <begin position="115"/>
        <end position="258"/>
    </location>
</feature>
<proteinExistence type="predicted"/>
<evidence type="ECO:0000259" key="1">
    <source>
        <dbReference type="PROSITE" id="PS51186"/>
    </source>
</evidence>
<dbReference type="InterPro" id="IPR016181">
    <property type="entry name" value="Acyl_CoA_acyltransferase"/>
</dbReference>
<dbReference type="InterPro" id="IPR000182">
    <property type="entry name" value="GNAT_dom"/>
</dbReference>
<dbReference type="AlphaFoldDB" id="A0A679IX01"/>
<dbReference type="SUPFAM" id="SSF55729">
    <property type="entry name" value="Acyl-CoA N-acyltransferases (Nat)"/>
    <property type="match status" value="1"/>
</dbReference>
<dbReference type="GO" id="GO:0016747">
    <property type="term" value="F:acyltransferase activity, transferring groups other than amino-acyl groups"/>
    <property type="evidence" value="ECO:0007669"/>
    <property type="project" value="InterPro"/>
</dbReference>
<reference evidence="2" key="1">
    <citation type="submission" date="2019-12" db="EMBL/GenBank/DDBJ databases">
        <authorList>
            <person name="Cremers G."/>
        </authorList>
    </citation>
    <scope>NUCLEOTIDE SEQUENCE</scope>
    <source>
        <strain evidence="2">Mbul1</strain>
    </source>
</reference>
<protein>
    <recommendedName>
        <fullName evidence="1">N-acetyltransferase domain-containing protein</fullName>
    </recommendedName>
</protein>
<dbReference type="CDD" id="cd04301">
    <property type="entry name" value="NAT_SF"/>
    <property type="match status" value="1"/>
</dbReference>
<dbReference type="Pfam" id="PF00583">
    <property type="entry name" value="Acetyltransf_1"/>
    <property type="match status" value="1"/>
</dbReference>
<sequence length="258" mass="26819">MKDVDFREMLDAHCLMQAGCYVSDIETAPDGGRYLWSNAIPEPGFNVGVETTDLAWVRATSAGRGRLPALLVTKGGDALGAHPDLQAAFPTRWMLGDCRDVQAPVMPEGLTLATEETAAPGEGYLSVCAGLYDDAGVNAIAEAVFLPVLRDARPVEGVETRHLTVSADGVPVACASVYRAGRLAGLYNVGSLATRRGHGLGALVTRAAMASARQAGAETMMLQCVAGGHVERLYSGLGFSAAASPTLMVFAPGADAQP</sequence>
<name>A0A679IX01_9HYPH</name>